<sequence>MEDITPTTTQELPTNSQQETASQDTKITMIENIFTQSPQDSNKAHKGFIPRDSFLPELTNNDIINLLKSAFINDSNAFKFEVNVLSTYRYFTILFRTRDSLDHYIEKSPTATDLKNIKIYELTNNTINTLIEQKFKNLDNAVIQIMDIPYNYDTKMLLKHLANKTKSAIIDHKEIKKQPKILPGYNRQGKPIFINPTYKQLIVRFQKESAYDYFMNEEYWSLEIENFSVRILPGNKNNPIYKKRTSNYYKVTGLPLNTTNKDIEPIIKYLYGRICTFTQTYKYSVMKNAYIYVDKINFAENAKGAISTSYNGSLIYIYPNTVTSKTCNICGTCKYDTHNCDKKNFILDKNNRKIFTKRIIKRNEEKITMDDKYKMTYNHVIALNTNKTQTSDINTQCQNTRFQQPRTQYHTSHSPNNNFQRPSYNTPSNQQKQNLTRPQDHNNNNNYANLYEEIKQLKNQIHTLTNKISLLEHSPKQYEKKFSHIESQIDNINTNINIVNTKQDKYDKILQKLTENISKLSDAKYTNEKPFKQTKRSSPYDKISYEQAKKKHYIRSSSKTTSPKASADDSDNFPHTEDGAIMQHDLTELTDNAANDGIIKPDSDYTQNEDASGPSSYGYNIFNFGSHK</sequence>
<accession>A0A2N1N707</accession>
<reference evidence="2 3" key="2">
    <citation type="submission" date="2017-10" db="EMBL/GenBank/DDBJ databases">
        <title>Extensive intraspecific genome diversity in a model arbuscular mycorrhizal fungus.</title>
        <authorList>
            <person name="Chen E.C.H."/>
            <person name="Morin E."/>
            <person name="Baudet D."/>
            <person name="Noel J."/>
            <person name="Ndikumana S."/>
            <person name="Charron P."/>
            <person name="St-Onge C."/>
            <person name="Giorgi J."/>
            <person name="Grigoriev I.V."/>
            <person name="Roux C."/>
            <person name="Martin F.M."/>
            <person name="Corradi N."/>
        </authorList>
    </citation>
    <scope>NUCLEOTIDE SEQUENCE [LARGE SCALE GENOMIC DNA]</scope>
    <source>
        <strain evidence="2 3">C2</strain>
    </source>
</reference>
<name>A0A2N1N707_9GLOM</name>
<evidence type="ECO:0000313" key="2">
    <source>
        <dbReference type="EMBL" id="PKK69722.1"/>
    </source>
</evidence>
<proteinExistence type="predicted"/>
<dbReference type="VEuPathDB" id="FungiDB:RhiirA1_460641"/>
<dbReference type="Proteomes" id="UP000233469">
    <property type="component" value="Unassembled WGS sequence"/>
</dbReference>
<feature type="region of interest" description="Disordered" evidence="1">
    <location>
        <begin position="1"/>
        <end position="23"/>
    </location>
</feature>
<protein>
    <submittedName>
        <fullName evidence="2">Uncharacterized protein</fullName>
    </submittedName>
</protein>
<dbReference type="VEuPathDB" id="FungiDB:RhiirFUN_005243"/>
<feature type="compositionally biased region" description="Polar residues" evidence="1">
    <location>
        <begin position="604"/>
        <end position="618"/>
    </location>
</feature>
<reference evidence="2 3" key="1">
    <citation type="submission" date="2016-04" db="EMBL/GenBank/DDBJ databases">
        <title>Genome analyses suggest a sexual origin of heterokaryosis in a supposedly ancient asexual fungus.</title>
        <authorList>
            <person name="Ropars J."/>
            <person name="Sedzielewska K."/>
            <person name="Noel J."/>
            <person name="Charron P."/>
            <person name="Farinelli L."/>
            <person name="Marton T."/>
            <person name="Kruger M."/>
            <person name="Pelin A."/>
            <person name="Brachmann A."/>
            <person name="Corradi N."/>
        </authorList>
    </citation>
    <scope>NUCLEOTIDE SEQUENCE [LARGE SCALE GENOMIC DNA]</scope>
    <source>
        <strain evidence="2 3">C2</strain>
    </source>
</reference>
<evidence type="ECO:0000313" key="3">
    <source>
        <dbReference type="Proteomes" id="UP000233469"/>
    </source>
</evidence>
<comment type="caution">
    <text evidence="2">The sequence shown here is derived from an EMBL/GenBank/DDBJ whole genome shotgun (WGS) entry which is preliminary data.</text>
</comment>
<dbReference type="VEuPathDB" id="FungiDB:FUN_001159"/>
<feature type="region of interest" description="Disordered" evidence="1">
    <location>
        <begin position="528"/>
        <end position="628"/>
    </location>
</feature>
<feature type="compositionally biased region" description="Polar residues" evidence="1">
    <location>
        <begin position="402"/>
        <end position="437"/>
    </location>
</feature>
<gene>
    <name evidence="2" type="ORF">RhiirC2_712441</name>
</gene>
<organism evidence="2 3">
    <name type="scientific">Rhizophagus irregularis</name>
    <dbReference type="NCBI Taxonomy" id="588596"/>
    <lineage>
        <taxon>Eukaryota</taxon>
        <taxon>Fungi</taxon>
        <taxon>Fungi incertae sedis</taxon>
        <taxon>Mucoromycota</taxon>
        <taxon>Glomeromycotina</taxon>
        <taxon>Glomeromycetes</taxon>
        <taxon>Glomerales</taxon>
        <taxon>Glomeraceae</taxon>
        <taxon>Rhizophagus</taxon>
    </lineage>
</organism>
<dbReference type="SUPFAM" id="SSF57997">
    <property type="entry name" value="Tropomyosin"/>
    <property type="match status" value="1"/>
</dbReference>
<feature type="compositionally biased region" description="Low complexity" evidence="1">
    <location>
        <begin position="556"/>
        <end position="565"/>
    </location>
</feature>
<evidence type="ECO:0000256" key="1">
    <source>
        <dbReference type="SAM" id="MobiDB-lite"/>
    </source>
</evidence>
<dbReference type="Gene3D" id="1.20.5.170">
    <property type="match status" value="1"/>
</dbReference>
<dbReference type="AlphaFoldDB" id="A0A2N1N707"/>
<feature type="region of interest" description="Disordered" evidence="1">
    <location>
        <begin position="402"/>
        <end position="446"/>
    </location>
</feature>
<dbReference type="EMBL" id="LLXL01000695">
    <property type="protein sequence ID" value="PKK69722.1"/>
    <property type="molecule type" value="Genomic_DNA"/>
</dbReference>